<dbReference type="EMBL" id="JANBOH010000280">
    <property type="protein sequence ID" value="KAJ1643212.1"/>
    <property type="molecule type" value="Genomic_DNA"/>
</dbReference>
<feature type="region of interest" description="Disordered" evidence="13">
    <location>
        <begin position="442"/>
        <end position="465"/>
    </location>
</feature>
<keyword evidence="6 12" id="KW-0862">Zinc</keyword>
<comment type="cofactor">
    <cofactor evidence="12">
        <name>Zn(2+)</name>
        <dbReference type="ChEBI" id="CHEBI:29105"/>
    </cofactor>
    <text evidence="12">Binds 1 zinc ion per subunit.</text>
</comment>
<evidence type="ECO:0000256" key="8">
    <source>
        <dbReference type="ARBA" id="ARBA00022884"/>
    </source>
</evidence>
<reference evidence="15" key="1">
    <citation type="submission" date="2022-07" db="EMBL/GenBank/DDBJ databases">
        <title>Phylogenomic reconstructions and comparative analyses of Kickxellomycotina fungi.</title>
        <authorList>
            <person name="Reynolds N.K."/>
            <person name="Stajich J.E."/>
            <person name="Barry K."/>
            <person name="Grigoriev I.V."/>
            <person name="Crous P."/>
            <person name="Smith M.E."/>
        </authorList>
    </citation>
    <scope>NUCLEOTIDE SEQUENCE</scope>
    <source>
        <strain evidence="15">NBRC 105413</strain>
    </source>
</reference>
<evidence type="ECO:0000256" key="6">
    <source>
        <dbReference type="ARBA" id="ARBA00022833"/>
    </source>
</evidence>
<keyword evidence="2 12" id="KW-0820">tRNA-binding</keyword>
<dbReference type="InterPro" id="IPR018165">
    <property type="entry name" value="Ala-tRNA-synth_IIc_core"/>
</dbReference>
<dbReference type="Gene3D" id="3.30.930.10">
    <property type="entry name" value="Bira Bifunctional Protein, Domain 2"/>
    <property type="match status" value="1"/>
</dbReference>
<comment type="domain">
    <text evidence="12">Consists of three domains; the N-terminal catalytic domain, the editing domain and the C-terminal C-Ala domain. The editing domain removes incorrectly charged amino acids, while the C-Ala domain, along with tRNA(Ala), serves as a bridge to cooperatively bring together the editing and aminoacylation centers thus stimulating deacylation of misacylated tRNAs.</text>
</comment>
<dbReference type="Proteomes" id="UP001145021">
    <property type="component" value="Unassembled WGS sequence"/>
</dbReference>
<dbReference type="Gene3D" id="3.10.310.40">
    <property type="match status" value="1"/>
</dbReference>
<sequence length="955" mass="106254">MTNIEWTANKVRETFIDYFASQGHKFVPSSSTVPHDDPTRLFANAGMNQYKPIFQGTVDPSSDFAKLTRACNSQKCIRAGGKHNDLDDVGKDVYHHTFFEMLGNWSFGDYFKKEAIGFAWDLLTKVYGLNPERLYVTYFEGSQKDGLPVDTDAKQYWLDIGLPESRVLPFGSKENFWEMGEVGPCGPCSEIHYDRIGGRDAAALVNMDDPDVLEIWNLVFMEFNREADGSLRSLPHKHIDTGMGLERLVSVLQDKRSNYDTDVFMPLFESIQKLTGARPYTGNVGADDTDGIDMAYRVIADHIRTLTFAIADGGVPSNEGRGYVLRRILRRGARYARRKFSVELGNFFARLVDTVVDNMSCAFPEIKKSTEQIKAILCEEEESFARTLDRGERLFEQTVSKMGESASVIPGASVWRLYDTYGFPVDLTRIMAEESGLTVDEAEFERERQRSREISKQKKGGDSGEAKVKLDVHTIAQLNEQGVAKTDDEPKYTKRSVEATVLAVFDGKQFIQSESRSISTNPDDVPVIGLLLDRTNFYAEQGGQECDTGSFVLSDMSAEFTVENVEVSNGYVLHTGFLKFGSIKVGDTVEAQYDVQRRLPIRNNHSATHVLNHALRKVLRDEQPDQKGSLVAPDRLRFDFSCKNAIKPEEIREIEAICNKDILANLAVYAKEVPLSEAREIQGLRAVFGEVYPDPVRVVSIGADIDAILKNPKSPEWENYSIEFCGGTHVGRTSDIAVFVITEECSISKGVRRIIAVTGEEARQAQLLQRSLASEVKRLHALSGAELDSEIKRLDKVLATAAISVFEKHLLRTEFDEIRKKFAEADKAAKALAAKQAMDQVQQAIEQNPDQDVFVLQLPVAGKVMAQVSTYVKGLKNKAVYFIAVDGSRVAHQCVVGKPIVQRGLKANEWAKCVSDIVGGKNGGKEESAQGSGVDVSKVDEAIKAAEEFAKTHLN</sequence>
<name>A0A9W7XI26_9FUNG</name>
<dbReference type="SUPFAM" id="SSF55186">
    <property type="entry name" value="ThrRS/AlaRS common domain"/>
    <property type="match status" value="1"/>
</dbReference>
<evidence type="ECO:0000256" key="4">
    <source>
        <dbReference type="ARBA" id="ARBA00022723"/>
    </source>
</evidence>
<gene>
    <name evidence="12 15" type="primary">ALA1</name>
    <name evidence="15" type="ORF">LPJ64_004992</name>
</gene>
<dbReference type="InterPro" id="IPR002318">
    <property type="entry name" value="Ala-tRNA-lgiase_IIc"/>
</dbReference>
<keyword evidence="4 12" id="KW-0479">Metal-binding</keyword>
<dbReference type="FunFam" id="2.40.30.130:FF:000004">
    <property type="entry name" value="Alanine--tRNA ligase"/>
    <property type="match status" value="1"/>
</dbReference>
<dbReference type="HAMAP" id="MF_00036_B">
    <property type="entry name" value="Ala_tRNA_synth_B"/>
    <property type="match status" value="1"/>
</dbReference>
<keyword evidence="3 12" id="KW-0436">Ligase</keyword>
<dbReference type="EC" id="6.1.1.7" evidence="12"/>
<evidence type="ECO:0000256" key="13">
    <source>
        <dbReference type="SAM" id="MobiDB-lite"/>
    </source>
</evidence>
<dbReference type="GO" id="GO:0005524">
    <property type="term" value="F:ATP binding"/>
    <property type="evidence" value="ECO:0007669"/>
    <property type="project" value="UniProtKB-UniRule"/>
</dbReference>
<dbReference type="InterPro" id="IPR023033">
    <property type="entry name" value="Ala_tRNA_ligase_euk/bac"/>
</dbReference>
<feature type="binding site" evidence="12">
    <location>
        <position position="605"/>
    </location>
    <ligand>
        <name>Zn(2+)</name>
        <dbReference type="ChEBI" id="CHEBI:29105"/>
    </ligand>
</feature>
<dbReference type="AlphaFoldDB" id="A0A9W7XI26"/>
<evidence type="ECO:0000313" key="16">
    <source>
        <dbReference type="Proteomes" id="UP001145021"/>
    </source>
</evidence>
<feature type="binding site" evidence="12">
    <location>
        <position position="609"/>
    </location>
    <ligand>
        <name>Zn(2+)</name>
        <dbReference type="ChEBI" id="CHEBI:29105"/>
    </ligand>
</feature>
<dbReference type="InterPro" id="IPR018162">
    <property type="entry name" value="Ala-tRNA-ligase_IIc_anticod-bd"/>
</dbReference>
<keyword evidence="10 12" id="KW-0030">Aminoacyl-tRNA synthetase</keyword>
<dbReference type="InterPro" id="IPR018164">
    <property type="entry name" value="Ala-tRNA-synth_IIc_N"/>
</dbReference>
<dbReference type="FunFam" id="3.30.980.10:FF:000004">
    <property type="entry name" value="Alanine--tRNA ligase, cytoplasmic"/>
    <property type="match status" value="1"/>
</dbReference>
<comment type="catalytic activity">
    <reaction evidence="11 12">
        <text>tRNA(Ala) + L-alanine + ATP = L-alanyl-tRNA(Ala) + AMP + diphosphate</text>
        <dbReference type="Rhea" id="RHEA:12540"/>
        <dbReference type="Rhea" id="RHEA-COMP:9657"/>
        <dbReference type="Rhea" id="RHEA-COMP:9923"/>
        <dbReference type="ChEBI" id="CHEBI:30616"/>
        <dbReference type="ChEBI" id="CHEBI:33019"/>
        <dbReference type="ChEBI" id="CHEBI:57972"/>
        <dbReference type="ChEBI" id="CHEBI:78442"/>
        <dbReference type="ChEBI" id="CHEBI:78497"/>
        <dbReference type="ChEBI" id="CHEBI:456215"/>
        <dbReference type="EC" id="6.1.1.7"/>
    </reaction>
</comment>
<keyword evidence="9 12" id="KW-0648">Protein biosynthesis</keyword>
<dbReference type="GO" id="GO:0005739">
    <property type="term" value="C:mitochondrion"/>
    <property type="evidence" value="ECO:0007669"/>
    <property type="project" value="UniProtKB-SubCell"/>
</dbReference>
<feature type="domain" description="Alanyl-transfer RNA synthetases family profile" evidence="14">
    <location>
        <begin position="6"/>
        <end position="768"/>
    </location>
</feature>
<comment type="function">
    <text evidence="12">Catalyzes the attachment of alanine to tRNA(Ala) in a two-step reaction: alanine is first activated by ATP to form Ala-AMP and then transferred to the acceptor end of tRNA(Ala). Also edits incorrectly charged tRNA(Ala) via its editing domain.</text>
</comment>
<organism evidence="15 16">
    <name type="scientific">Coemansia asiatica</name>
    <dbReference type="NCBI Taxonomy" id="1052880"/>
    <lineage>
        <taxon>Eukaryota</taxon>
        <taxon>Fungi</taxon>
        <taxon>Fungi incertae sedis</taxon>
        <taxon>Zoopagomycota</taxon>
        <taxon>Kickxellomycotina</taxon>
        <taxon>Kickxellomycetes</taxon>
        <taxon>Kickxellales</taxon>
        <taxon>Kickxellaceae</taxon>
        <taxon>Coemansia</taxon>
    </lineage>
</organism>
<dbReference type="Pfam" id="PF26023">
    <property type="entry name" value="ALA1"/>
    <property type="match status" value="1"/>
</dbReference>
<dbReference type="GO" id="GO:0070143">
    <property type="term" value="P:mitochondrial alanyl-tRNA aminoacylation"/>
    <property type="evidence" value="ECO:0007669"/>
    <property type="project" value="UniProtKB-UniRule"/>
</dbReference>
<keyword evidence="5 12" id="KW-0547">Nucleotide-binding</keyword>
<dbReference type="SUPFAM" id="SSF50447">
    <property type="entry name" value="Translation proteins"/>
    <property type="match status" value="1"/>
</dbReference>
<protein>
    <recommendedName>
        <fullName evidence="12">Alanine--tRNA ligase</fullName>
        <ecNumber evidence="12">6.1.1.7</ecNumber>
    </recommendedName>
    <alternativeName>
        <fullName evidence="12">Alanyl-tRNA synthetase</fullName>
        <shortName evidence="12">AlaRS</shortName>
    </alternativeName>
</protein>
<evidence type="ECO:0000256" key="12">
    <source>
        <dbReference type="HAMAP-Rule" id="MF_03133"/>
    </source>
</evidence>
<evidence type="ECO:0000256" key="3">
    <source>
        <dbReference type="ARBA" id="ARBA00022598"/>
    </source>
</evidence>
<evidence type="ECO:0000259" key="14">
    <source>
        <dbReference type="PROSITE" id="PS50860"/>
    </source>
</evidence>
<dbReference type="InterPro" id="IPR045864">
    <property type="entry name" value="aa-tRNA-synth_II/BPL/LPL"/>
</dbReference>
<dbReference type="SUPFAM" id="SSF101353">
    <property type="entry name" value="Putative anticodon-binding domain of alanyl-tRNA synthetase (AlaRS)"/>
    <property type="match status" value="1"/>
</dbReference>
<dbReference type="FunFam" id="3.10.310.40:FF:000001">
    <property type="entry name" value="Alanine--tRNA ligase"/>
    <property type="match status" value="1"/>
</dbReference>
<dbReference type="Gene3D" id="3.30.980.10">
    <property type="entry name" value="Threonyl-trna Synthetase, Chain A, domain 2"/>
    <property type="match status" value="1"/>
</dbReference>
<evidence type="ECO:0000256" key="11">
    <source>
        <dbReference type="ARBA" id="ARBA00048300"/>
    </source>
</evidence>
<evidence type="ECO:0000313" key="15">
    <source>
        <dbReference type="EMBL" id="KAJ1643212.1"/>
    </source>
</evidence>
<dbReference type="CDD" id="cd00673">
    <property type="entry name" value="AlaRS_core"/>
    <property type="match status" value="1"/>
</dbReference>
<dbReference type="GO" id="GO:0000049">
    <property type="term" value="F:tRNA binding"/>
    <property type="evidence" value="ECO:0007669"/>
    <property type="project" value="UniProtKB-KW"/>
</dbReference>
<dbReference type="SMART" id="SM00863">
    <property type="entry name" value="tRNA_SAD"/>
    <property type="match status" value="1"/>
</dbReference>
<evidence type="ECO:0000256" key="1">
    <source>
        <dbReference type="ARBA" id="ARBA00008429"/>
    </source>
</evidence>
<feature type="binding site" evidence="12">
    <location>
        <position position="725"/>
    </location>
    <ligand>
        <name>Zn(2+)</name>
        <dbReference type="ChEBI" id="CHEBI:29105"/>
    </ligand>
</feature>
<dbReference type="InterPro" id="IPR009000">
    <property type="entry name" value="Transl_B-barrel_sf"/>
</dbReference>
<dbReference type="PANTHER" id="PTHR11777:SF9">
    <property type="entry name" value="ALANINE--TRNA LIGASE, CYTOPLASMIC"/>
    <property type="match status" value="1"/>
</dbReference>
<dbReference type="PRINTS" id="PR00980">
    <property type="entry name" value="TRNASYNTHALA"/>
</dbReference>
<dbReference type="PANTHER" id="PTHR11777">
    <property type="entry name" value="ALANYL-TRNA SYNTHETASE"/>
    <property type="match status" value="1"/>
</dbReference>
<keyword evidence="7 12" id="KW-0067">ATP-binding</keyword>
<dbReference type="Pfam" id="PF01411">
    <property type="entry name" value="tRNA-synt_2c"/>
    <property type="match status" value="1"/>
</dbReference>
<dbReference type="InterPro" id="IPR003156">
    <property type="entry name" value="DHHA1_dom"/>
</dbReference>
<keyword evidence="12" id="KW-0496">Mitochondrion</keyword>
<evidence type="ECO:0000256" key="9">
    <source>
        <dbReference type="ARBA" id="ARBA00022917"/>
    </source>
</evidence>
<feature type="binding site" evidence="12">
    <location>
        <position position="729"/>
    </location>
    <ligand>
        <name>Zn(2+)</name>
        <dbReference type="ChEBI" id="CHEBI:29105"/>
    </ligand>
</feature>
<dbReference type="SUPFAM" id="SSF55681">
    <property type="entry name" value="Class II aaRS and biotin synthetases"/>
    <property type="match status" value="1"/>
</dbReference>
<comment type="subunit">
    <text evidence="12">Monomer.</text>
</comment>
<proteinExistence type="inferred from homology"/>
<evidence type="ECO:0000256" key="2">
    <source>
        <dbReference type="ARBA" id="ARBA00022555"/>
    </source>
</evidence>
<dbReference type="NCBIfam" id="TIGR00344">
    <property type="entry name" value="alaS"/>
    <property type="match status" value="1"/>
</dbReference>
<dbReference type="InterPro" id="IPR012947">
    <property type="entry name" value="tRNA_SAD"/>
</dbReference>
<keyword evidence="12" id="KW-0963">Cytoplasm</keyword>
<dbReference type="Gene3D" id="2.40.30.130">
    <property type="match status" value="1"/>
</dbReference>
<dbReference type="InterPro" id="IPR018163">
    <property type="entry name" value="Thr/Ala-tRNA-synth_IIc_edit"/>
</dbReference>
<evidence type="ECO:0000256" key="5">
    <source>
        <dbReference type="ARBA" id="ARBA00022741"/>
    </source>
</evidence>
<comment type="subcellular location">
    <subcellularLocation>
        <location evidence="12">Mitochondrion</location>
    </subcellularLocation>
    <subcellularLocation>
        <location evidence="12">Cytoplasm</location>
    </subcellularLocation>
</comment>
<dbReference type="Pfam" id="PF07973">
    <property type="entry name" value="tRNA_SAD"/>
    <property type="match status" value="1"/>
</dbReference>
<dbReference type="PROSITE" id="PS50860">
    <property type="entry name" value="AA_TRNA_LIGASE_II_ALA"/>
    <property type="match status" value="1"/>
</dbReference>
<feature type="compositionally biased region" description="Basic and acidic residues" evidence="13">
    <location>
        <begin position="445"/>
        <end position="465"/>
    </location>
</feature>
<dbReference type="InterPro" id="IPR050058">
    <property type="entry name" value="Ala-tRNA_ligase"/>
</dbReference>
<dbReference type="FunFam" id="3.30.930.10:FF:000011">
    <property type="entry name" value="Alanine--tRNA ligase, cytoplasmic"/>
    <property type="match status" value="1"/>
</dbReference>
<dbReference type="GO" id="GO:0002161">
    <property type="term" value="F:aminoacyl-tRNA deacylase activity"/>
    <property type="evidence" value="ECO:0007669"/>
    <property type="project" value="TreeGrafter"/>
</dbReference>
<keyword evidence="16" id="KW-1185">Reference proteome</keyword>
<keyword evidence="8 12" id="KW-0694">RNA-binding</keyword>
<dbReference type="GO" id="GO:0004813">
    <property type="term" value="F:alanine-tRNA ligase activity"/>
    <property type="evidence" value="ECO:0007669"/>
    <property type="project" value="UniProtKB-UniRule"/>
</dbReference>
<accession>A0A9W7XI26</accession>
<dbReference type="InterPro" id="IPR059090">
    <property type="entry name" value="ALA1_helical"/>
</dbReference>
<evidence type="ECO:0000256" key="10">
    <source>
        <dbReference type="ARBA" id="ARBA00023146"/>
    </source>
</evidence>
<comment type="caution">
    <text evidence="15">The sequence shown here is derived from an EMBL/GenBank/DDBJ whole genome shotgun (WGS) entry which is preliminary data.</text>
</comment>
<comment type="similarity">
    <text evidence="1">Belongs to the class-II aminoacyl-tRNA synthetase family. Alax-L subfamily.</text>
</comment>
<dbReference type="Pfam" id="PF02272">
    <property type="entry name" value="DHHA1"/>
    <property type="match status" value="1"/>
</dbReference>
<evidence type="ECO:0000256" key="7">
    <source>
        <dbReference type="ARBA" id="ARBA00022840"/>
    </source>
</evidence>
<dbReference type="GO" id="GO:0008270">
    <property type="term" value="F:zinc ion binding"/>
    <property type="evidence" value="ECO:0007669"/>
    <property type="project" value="UniProtKB-UniRule"/>
</dbReference>